<keyword evidence="4" id="KW-1185">Reference proteome</keyword>
<evidence type="ECO:0000313" key="3">
    <source>
        <dbReference type="EMBL" id="MBB5721414.1"/>
    </source>
</evidence>
<evidence type="ECO:0000256" key="1">
    <source>
        <dbReference type="SAM" id="MobiDB-lite"/>
    </source>
</evidence>
<gene>
    <name evidence="3" type="ORF">FHS72_001026</name>
</gene>
<dbReference type="EMBL" id="JACIJM010000003">
    <property type="protein sequence ID" value="MBB5721414.1"/>
    <property type="molecule type" value="Genomic_DNA"/>
</dbReference>
<keyword evidence="2" id="KW-0472">Membrane</keyword>
<feature type="transmembrane region" description="Helical" evidence="2">
    <location>
        <begin position="17"/>
        <end position="35"/>
    </location>
</feature>
<dbReference type="AlphaFoldDB" id="A0A7W9BJ07"/>
<keyword evidence="2" id="KW-1133">Transmembrane helix</keyword>
<comment type="caution">
    <text evidence="3">The sequence shown here is derived from an EMBL/GenBank/DDBJ whole genome shotgun (WGS) entry which is preliminary data.</text>
</comment>
<keyword evidence="2" id="KW-0812">Transmembrane</keyword>
<proteinExistence type="predicted"/>
<dbReference type="Proteomes" id="UP000535415">
    <property type="component" value="Unassembled WGS sequence"/>
</dbReference>
<organism evidence="3 4">
    <name type="scientific">Yoonia ponticola</name>
    <dbReference type="NCBI Taxonomy" id="1524255"/>
    <lineage>
        <taxon>Bacteria</taxon>
        <taxon>Pseudomonadati</taxon>
        <taxon>Pseudomonadota</taxon>
        <taxon>Alphaproteobacteria</taxon>
        <taxon>Rhodobacterales</taxon>
        <taxon>Paracoccaceae</taxon>
        <taxon>Yoonia</taxon>
    </lineage>
</organism>
<accession>A0A7W9BJ07</accession>
<evidence type="ECO:0000256" key="2">
    <source>
        <dbReference type="SAM" id="Phobius"/>
    </source>
</evidence>
<name>A0A7W9BJ07_9RHOB</name>
<protein>
    <submittedName>
        <fullName evidence="3">Uncharacterized protein</fullName>
    </submittedName>
</protein>
<reference evidence="3 4" key="1">
    <citation type="submission" date="2020-08" db="EMBL/GenBank/DDBJ databases">
        <title>Genomic Encyclopedia of Type Strains, Phase IV (KMG-IV): sequencing the most valuable type-strain genomes for metagenomic binning, comparative biology and taxonomic classification.</title>
        <authorList>
            <person name="Goeker M."/>
        </authorList>
    </citation>
    <scope>NUCLEOTIDE SEQUENCE [LARGE SCALE GENOMIC DNA]</scope>
    <source>
        <strain evidence="3 4">DSM 101064</strain>
    </source>
</reference>
<feature type="region of interest" description="Disordered" evidence="1">
    <location>
        <begin position="78"/>
        <end position="97"/>
    </location>
</feature>
<evidence type="ECO:0000313" key="4">
    <source>
        <dbReference type="Proteomes" id="UP000535415"/>
    </source>
</evidence>
<sequence length="160" mass="17557">MCNGPATEEDTRMAPRSFFAIFLSLMILISASGYLQSFHVMTTNNQSNSVADMRGNSTTAMVHAGVQPERVTKSSHVPDLNMHKSHGTALKGKSENGHNMKKCCSSGQMVAGCALMPISTLNEPVVWSKPDNVHVLVYLWHDTLWPSIRPPTPQLPPRIT</sequence>